<name>A0A6M5UN95_9MICO</name>
<accession>A0A6M5UN95</accession>
<keyword evidence="1" id="KW-0614">Plasmid</keyword>
<dbReference type="KEGG" id="cprt:FIC82_019985"/>
<dbReference type="Pfam" id="PF24230">
    <property type="entry name" value="Phage_zn_bind_6"/>
    <property type="match status" value="1"/>
</dbReference>
<dbReference type="AlphaFoldDB" id="A0A6M5UN95"/>
<organism evidence="1 2">
    <name type="scientific">Cellulosimicrobium protaetiae</name>
    <dbReference type="NCBI Taxonomy" id="2587808"/>
    <lineage>
        <taxon>Bacteria</taxon>
        <taxon>Bacillati</taxon>
        <taxon>Actinomycetota</taxon>
        <taxon>Actinomycetes</taxon>
        <taxon>Micrococcales</taxon>
        <taxon>Promicromonosporaceae</taxon>
        <taxon>Cellulosimicrobium</taxon>
    </lineage>
</organism>
<geneLocation type="plasmid" evidence="1 2">
    <name>pCPRO01</name>
</geneLocation>
<sequence length="59" mass="6805">MTETGYERTWRTTVHLGGRVTAVFNGTSDWSETGAGDDHLRCDLCPARREVDRDRINWH</sequence>
<proteinExistence type="predicted"/>
<reference evidence="2" key="1">
    <citation type="journal article" date="2022" name="Int. J. Syst. Evol. Microbiol.">
        <title>Cellulosimicrobium protaetiae sp. nov., isolated from the gut of the larva of Protaetia brevitarsis seulensis.</title>
        <authorList>
            <person name="Le Han H."/>
            <person name="Nguyen T.T.H."/>
            <person name="Li Z."/>
            <person name="Shin N.R."/>
            <person name="Kim S.G."/>
        </authorList>
    </citation>
    <scope>NUCLEOTIDE SEQUENCE [LARGE SCALE GENOMIC DNA]</scope>
    <source>
        <strain evidence="2">BI34</strain>
    </source>
</reference>
<keyword evidence="2" id="KW-1185">Reference proteome</keyword>
<evidence type="ECO:0000313" key="2">
    <source>
        <dbReference type="Proteomes" id="UP000451354"/>
    </source>
</evidence>
<dbReference type="Proteomes" id="UP000451354">
    <property type="component" value="Plasmid pCPRO01"/>
</dbReference>
<dbReference type="EMBL" id="CP052758">
    <property type="protein sequence ID" value="QJW38803.1"/>
    <property type="molecule type" value="Genomic_DNA"/>
</dbReference>
<gene>
    <name evidence="1" type="ORF">FIC82_019985</name>
</gene>
<dbReference type="InterPro" id="IPR057390">
    <property type="entry name" value="Zn-bd_phage_6"/>
</dbReference>
<evidence type="ECO:0000313" key="1">
    <source>
        <dbReference type="EMBL" id="QJW38803.1"/>
    </source>
</evidence>
<protein>
    <submittedName>
        <fullName evidence="1">Uncharacterized protein</fullName>
    </submittedName>
</protein>